<proteinExistence type="evidence at transcript level"/>
<dbReference type="PANTHER" id="PTHR36051">
    <property type="entry name" value="DYNAMIN"/>
    <property type="match status" value="1"/>
</dbReference>
<organism evidence="2">
    <name type="scientific">Picea sitchensis</name>
    <name type="common">Sitka spruce</name>
    <name type="synonym">Pinus sitchensis</name>
    <dbReference type="NCBI Taxonomy" id="3332"/>
    <lineage>
        <taxon>Eukaryota</taxon>
        <taxon>Viridiplantae</taxon>
        <taxon>Streptophyta</taxon>
        <taxon>Embryophyta</taxon>
        <taxon>Tracheophyta</taxon>
        <taxon>Spermatophyta</taxon>
        <taxon>Pinopsida</taxon>
        <taxon>Pinidae</taxon>
        <taxon>Conifers I</taxon>
        <taxon>Pinales</taxon>
        <taxon>Pinaceae</taxon>
        <taxon>Picea</taxon>
    </lineage>
</organism>
<evidence type="ECO:0000313" key="2">
    <source>
        <dbReference type="EMBL" id="ADE77699.1"/>
    </source>
</evidence>
<feature type="compositionally biased region" description="Polar residues" evidence="1">
    <location>
        <begin position="277"/>
        <end position="287"/>
    </location>
</feature>
<dbReference type="EMBL" id="BT124450">
    <property type="protein sequence ID" value="ADE77699.1"/>
    <property type="molecule type" value="mRNA"/>
</dbReference>
<protein>
    <submittedName>
        <fullName evidence="2">Uncharacterized protein</fullName>
    </submittedName>
</protein>
<feature type="region of interest" description="Disordered" evidence="1">
    <location>
        <begin position="269"/>
        <end position="300"/>
    </location>
</feature>
<reference evidence="2" key="1">
    <citation type="submission" date="2010-04" db="EMBL/GenBank/DDBJ databases">
        <authorList>
            <person name="Reid K.E."/>
            <person name="Liao N."/>
            <person name="Chan S."/>
            <person name="Docking R."/>
            <person name="Taylor G."/>
            <person name="Moore R."/>
            <person name="Mayo M."/>
            <person name="Munro S."/>
            <person name="King J."/>
            <person name="Yanchuk A."/>
            <person name="Holt R."/>
            <person name="Jones S."/>
            <person name="Marra M."/>
            <person name="Ritland C.E."/>
            <person name="Ritland K."/>
            <person name="Bohlmann J."/>
        </authorList>
    </citation>
    <scope>NUCLEOTIDE SEQUENCE</scope>
    <source>
        <tissue evidence="2">Bud</tissue>
    </source>
</reference>
<dbReference type="AlphaFoldDB" id="D5ADT0"/>
<sequence>MENPFTLKVGQVMTGFGIGCGIGIGVGRPLNLGAIPVIDQVMSATRGATVAFSGVGHHMNTFISRLGLKGIEAGVGCGVGFGHGFGAGLAIKPGVVHNIQACLGQGILNIMKKWKIMPDLSSAAKLAVPDSVQNSMRVASATAEKAFQDPVGKSMQLVSQTKEKVSLSPFGNSMQIASQTTVTSQKTLKEAATQAFTANSSGTLIGNPLQSMASQLTNKTGSNEEGERLQSENRILQMLMRHQELLQELEEDNTLFRHVLVEELNVSPDKLQKKSATENNSKNNSTDCFECRRRARRRTK</sequence>
<accession>D5ADT0</accession>
<name>D5ADT0_PICSI</name>
<evidence type="ECO:0000256" key="1">
    <source>
        <dbReference type="SAM" id="MobiDB-lite"/>
    </source>
</evidence>
<dbReference type="PANTHER" id="PTHR36051:SF2">
    <property type="entry name" value="DYNAMIN"/>
    <property type="match status" value="1"/>
</dbReference>